<dbReference type="Proteomes" id="UP000295063">
    <property type="component" value="Unassembled WGS sequence"/>
</dbReference>
<name>A0A4R1PWB2_9FIRM</name>
<dbReference type="Gene3D" id="3.40.50.300">
    <property type="entry name" value="P-loop containing nucleotide triphosphate hydrolases"/>
    <property type="match status" value="1"/>
</dbReference>
<comment type="caution">
    <text evidence="3">The sequence shown here is derived from an EMBL/GenBank/DDBJ whole genome shotgun (WGS) entry which is preliminary data.</text>
</comment>
<evidence type="ECO:0000313" key="3">
    <source>
        <dbReference type="EMBL" id="TCL35825.1"/>
    </source>
</evidence>
<gene>
    <name evidence="3" type="ORF">EV210_11068</name>
</gene>
<dbReference type="Gene3D" id="1.10.8.80">
    <property type="entry name" value="Magnesium chelatase subunit I, C-Terminal domain"/>
    <property type="match status" value="1"/>
</dbReference>
<dbReference type="EMBL" id="SLUI01000010">
    <property type="protein sequence ID" value="TCL35825.1"/>
    <property type="molecule type" value="Genomic_DNA"/>
</dbReference>
<feature type="domain" description="AAA+ ATPase" evidence="2">
    <location>
        <begin position="31"/>
        <end position="225"/>
    </location>
</feature>
<dbReference type="RefSeq" id="WP_132082171.1">
    <property type="nucleotide sequence ID" value="NZ_SLUI01000010.1"/>
</dbReference>
<dbReference type="InterPro" id="IPR027417">
    <property type="entry name" value="P-loop_NTPase"/>
</dbReference>
<organism evidence="3 4">
    <name type="scientific">Anaerospora hongkongensis</name>
    <dbReference type="NCBI Taxonomy" id="244830"/>
    <lineage>
        <taxon>Bacteria</taxon>
        <taxon>Bacillati</taxon>
        <taxon>Bacillota</taxon>
        <taxon>Negativicutes</taxon>
        <taxon>Selenomonadales</taxon>
        <taxon>Sporomusaceae</taxon>
        <taxon>Anaerospora</taxon>
    </lineage>
</organism>
<reference evidence="3 4" key="1">
    <citation type="submission" date="2019-03" db="EMBL/GenBank/DDBJ databases">
        <title>Genomic Encyclopedia of Type Strains, Phase IV (KMG-IV): sequencing the most valuable type-strain genomes for metagenomic binning, comparative biology and taxonomic classification.</title>
        <authorList>
            <person name="Goeker M."/>
        </authorList>
    </citation>
    <scope>NUCLEOTIDE SEQUENCE [LARGE SCALE GENOMIC DNA]</scope>
    <source>
        <strain evidence="3 4">DSM 15969</strain>
    </source>
</reference>
<accession>A0A4R1PWB2</accession>
<feature type="compositionally biased region" description="Polar residues" evidence="1">
    <location>
        <begin position="384"/>
        <end position="394"/>
    </location>
</feature>
<dbReference type="PANTHER" id="PTHR32039:SF9">
    <property type="entry name" value="MAGNESIUM-CHELATASE SUBUNIT CHLI-2, CHLOROPLASTIC"/>
    <property type="match status" value="1"/>
</dbReference>
<dbReference type="InterPro" id="IPR003593">
    <property type="entry name" value="AAA+_ATPase"/>
</dbReference>
<dbReference type="SMART" id="SM00382">
    <property type="entry name" value="AAA"/>
    <property type="match status" value="1"/>
</dbReference>
<evidence type="ECO:0000259" key="2">
    <source>
        <dbReference type="SMART" id="SM00382"/>
    </source>
</evidence>
<sequence length="449" mass="48619">MPSYFELVRHNGNGDLFQAVELSLSALAEGQPFHLHVEGLRGTGKTTIMRAVKDILPPIVRIKNCLYNCDPAKPHCPEHRCLSAQEIQEIGSETIPCPFLEISQSAKIGTVVGTIDLAKLTDKMSPAASILPGTIVQAHRGIIFVDEINRLADTSPELADVLLDVMGTKPGRIQIEETGMPAVELPLAVTVWAASNPDEDPGALAQVRRQLSDRFDALVTMGRPNDYLAVHSILENRCKSDITPSDYPAFSIPVGLEKISVSKEIRNVLASIYVDFSLESLRAVQAMEMAAALQAVRGGKPQVTLDEIIQVVPLTLGHRVDHATVTNILKYLTHLNHPVLPVSQQANEVVPTPAAIGKQQSGSNPEQLSWWRSLWENLKKRASTNKAPETQPKNSQAGTGGGSSGGRGSSPQQQTADPLQMTIHAPRAKATPLAKLPVDKFISEDENRG</sequence>
<protein>
    <submittedName>
        <fullName evidence="3">Magnesium chelatase subunit I</fullName>
    </submittedName>
</protein>
<dbReference type="InterPro" id="IPR045006">
    <property type="entry name" value="CHLI-like"/>
</dbReference>
<dbReference type="AlphaFoldDB" id="A0A4R1PWB2"/>
<feature type="compositionally biased region" description="Gly residues" evidence="1">
    <location>
        <begin position="398"/>
        <end position="408"/>
    </location>
</feature>
<feature type="region of interest" description="Disordered" evidence="1">
    <location>
        <begin position="381"/>
        <end position="449"/>
    </location>
</feature>
<dbReference type="OrthoDB" id="9775079at2"/>
<dbReference type="InterPro" id="IPR041628">
    <property type="entry name" value="ChlI/MoxR_AAA_lid"/>
</dbReference>
<dbReference type="PANTHER" id="PTHR32039">
    <property type="entry name" value="MAGNESIUM-CHELATASE SUBUNIT CHLI"/>
    <property type="match status" value="1"/>
</dbReference>
<feature type="compositionally biased region" description="Basic and acidic residues" evidence="1">
    <location>
        <begin position="437"/>
        <end position="449"/>
    </location>
</feature>
<dbReference type="Pfam" id="PF17863">
    <property type="entry name" value="AAA_lid_2"/>
    <property type="match status" value="1"/>
</dbReference>
<dbReference type="SUPFAM" id="SSF52540">
    <property type="entry name" value="P-loop containing nucleoside triphosphate hydrolases"/>
    <property type="match status" value="1"/>
</dbReference>
<evidence type="ECO:0000313" key="4">
    <source>
        <dbReference type="Proteomes" id="UP000295063"/>
    </source>
</evidence>
<proteinExistence type="predicted"/>
<evidence type="ECO:0000256" key="1">
    <source>
        <dbReference type="SAM" id="MobiDB-lite"/>
    </source>
</evidence>
<keyword evidence="4" id="KW-1185">Reference proteome</keyword>